<dbReference type="RefSeq" id="WP_185661829.1">
    <property type="nucleotide sequence ID" value="NZ_CAWPOO010000013.1"/>
</dbReference>
<reference evidence="1 2" key="1">
    <citation type="submission" date="2020-07" db="EMBL/GenBank/DDBJ databases">
        <authorList>
            <person name="Feng X."/>
        </authorList>
    </citation>
    <scope>NUCLEOTIDE SEQUENCE [LARGE SCALE GENOMIC DNA]</scope>
    <source>
        <strain evidence="1 2">JCM23202</strain>
    </source>
</reference>
<dbReference type="Proteomes" id="UP000526501">
    <property type="component" value="Unassembled WGS sequence"/>
</dbReference>
<dbReference type="AlphaFoldDB" id="A0A7X1B9E0"/>
<dbReference type="InterPro" id="IPR025638">
    <property type="entry name" value="DUF4336"/>
</dbReference>
<protein>
    <submittedName>
        <fullName evidence="1">DUF4336 domain-containing protein</fullName>
    </submittedName>
</protein>
<comment type="caution">
    <text evidence="1">The sequence shown here is derived from an EMBL/GenBank/DDBJ whole genome shotgun (WGS) entry which is preliminary data.</text>
</comment>
<dbReference type="InterPro" id="IPR036866">
    <property type="entry name" value="RibonucZ/Hydroxyglut_hydro"/>
</dbReference>
<organism evidence="1 2">
    <name type="scientific">Pelagicoccus albus</name>
    <dbReference type="NCBI Taxonomy" id="415222"/>
    <lineage>
        <taxon>Bacteria</taxon>
        <taxon>Pseudomonadati</taxon>
        <taxon>Verrucomicrobiota</taxon>
        <taxon>Opitutia</taxon>
        <taxon>Puniceicoccales</taxon>
        <taxon>Pelagicoccaceae</taxon>
        <taxon>Pelagicoccus</taxon>
    </lineage>
</organism>
<evidence type="ECO:0000313" key="1">
    <source>
        <dbReference type="EMBL" id="MBC2607967.1"/>
    </source>
</evidence>
<gene>
    <name evidence="1" type="ORF">H5P27_18070</name>
</gene>
<name>A0A7X1B9E0_9BACT</name>
<dbReference type="Gene3D" id="3.60.15.10">
    <property type="entry name" value="Ribonuclease Z/Hydroxyacylglutathione hydrolase-like"/>
    <property type="match status" value="1"/>
</dbReference>
<evidence type="ECO:0000313" key="2">
    <source>
        <dbReference type="Proteomes" id="UP000526501"/>
    </source>
</evidence>
<dbReference type="PANTHER" id="PTHR33835">
    <property type="entry name" value="YALI0C07656P"/>
    <property type="match status" value="1"/>
</dbReference>
<dbReference type="PANTHER" id="PTHR33835:SF1">
    <property type="entry name" value="METALLO-BETA-LACTAMASE DOMAIN-CONTAINING PROTEIN"/>
    <property type="match status" value="1"/>
</dbReference>
<proteinExistence type="predicted"/>
<dbReference type="SUPFAM" id="SSF56281">
    <property type="entry name" value="Metallo-hydrolase/oxidoreductase"/>
    <property type="match status" value="1"/>
</dbReference>
<sequence length="230" mass="25908">MKQIGTNIWIQKHKLSFLGLDVGRTVTAIRLASGEVLLHSTAPFKETHLLELREIGPVAWVVEPMNDHDTFTKEGLSFFPDATFLAPVNFPSLEGVPRPDPIFPAPEAWSDEIEVLRIEGAPWFNEYVFFHRPSRTLIVCDLLLNFPEVDSSWKKLLLTLGLGKRKSPGVSRRFKLAITDEEAFRSSILKLLQWDFQQVVVGHGEPILKNAKAEVTDAFEDAGWLESVCA</sequence>
<keyword evidence="2" id="KW-1185">Reference proteome</keyword>
<accession>A0A7X1B9E0</accession>
<dbReference type="EMBL" id="JACHVC010000013">
    <property type="protein sequence ID" value="MBC2607967.1"/>
    <property type="molecule type" value="Genomic_DNA"/>
</dbReference>